<accession>A0A176W1T6</accession>
<proteinExistence type="predicted"/>
<dbReference type="PANTHER" id="PTHR35691">
    <property type="entry name" value="EXPRESSED PROTEIN"/>
    <property type="match status" value="1"/>
</dbReference>
<gene>
    <name evidence="1" type="ORF">AXG93_131s1120</name>
</gene>
<dbReference type="EMBL" id="LVLJ01002188">
    <property type="protein sequence ID" value="OAE26402.1"/>
    <property type="molecule type" value="Genomic_DNA"/>
</dbReference>
<keyword evidence="2" id="KW-1185">Reference proteome</keyword>
<sequence length="230" mass="24566">MGRGRIETVEPEQTVLRTAAMACFCASAGGNGLVEAGPAIAAASDPSSSSPPVYRGRSGLWSLYLFLHIMVKSEDREMSAMAVDFLVSKICLHRFGEGLGRCPVGCVTCIKPTFLVDCHTAICDSCPSASLSASVFLWCIYSMADPKVAHADDIDDCSLYGSWIWSVAGALVAIPVGIKKKSLAPLVFYGSTGAMIDIWVGLSNCERAKQEQIQARAAADETILKDVYED</sequence>
<dbReference type="AlphaFoldDB" id="A0A176W1T6"/>
<comment type="caution">
    <text evidence="1">The sequence shown here is derived from an EMBL/GenBank/DDBJ whole genome shotgun (WGS) entry which is preliminary data.</text>
</comment>
<name>A0A176W1T6_MARPO</name>
<reference evidence="1" key="1">
    <citation type="submission" date="2016-03" db="EMBL/GenBank/DDBJ databases">
        <title>Mechanisms controlling the formation of the plant cell surface in tip-growing cells are functionally conserved among land plants.</title>
        <authorList>
            <person name="Honkanen S."/>
            <person name="Jones V.A."/>
            <person name="Morieri G."/>
            <person name="Champion C."/>
            <person name="Hetherington A.J."/>
            <person name="Kelly S."/>
            <person name="Saint-Marcoux D."/>
            <person name="Proust H."/>
            <person name="Prescott H."/>
            <person name="Dolan L."/>
        </authorList>
    </citation>
    <scope>NUCLEOTIDE SEQUENCE [LARGE SCALE GENOMIC DNA]</scope>
    <source>
        <tissue evidence="1">Whole gametophyte</tissue>
    </source>
</reference>
<protein>
    <submittedName>
        <fullName evidence="1">Uncharacterized protein</fullName>
    </submittedName>
</protein>
<dbReference type="Proteomes" id="UP000077202">
    <property type="component" value="Unassembled WGS sequence"/>
</dbReference>
<dbReference type="PANTHER" id="PTHR35691:SF1">
    <property type="entry name" value="EXPRESSED PROTEIN"/>
    <property type="match status" value="1"/>
</dbReference>
<evidence type="ECO:0000313" key="2">
    <source>
        <dbReference type="Proteomes" id="UP000077202"/>
    </source>
</evidence>
<organism evidence="1 2">
    <name type="scientific">Marchantia polymorpha subsp. ruderalis</name>
    <dbReference type="NCBI Taxonomy" id="1480154"/>
    <lineage>
        <taxon>Eukaryota</taxon>
        <taxon>Viridiplantae</taxon>
        <taxon>Streptophyta</taxon>
        <taxon>Embryophyta</taxon>
        <taxon>Marchantiophyta</taxon>
        <taxon>Marchantiopsida</taxon>
        <taxon>Marchantiidae</taxon>
        <taxon>Marchantiales</taxon>
        <taxon>Marchantiaceae</taxon>
        <taxon>Marchantia</taxon>
    </lineage>
</organism>
<evidence type="ECO:0000313" key="1">
    <source>
        <dbReference type="EMBL" id="OAE26402.1"/>
    </source>
</evidence>